<dbReference type="GO" id="GO:0031146">
    <property type="term" value="P:SCF-dependent proteasomal ubiquitin-dependent protein catabolic process"/>
    <property type="evidence" value="ECO:0007669"/>
    <property type="project" value="TreeGrafter"/>
</dbReference>
<evidence type="ECO:0000313" key="2">
    <source>
        <dbReference type="EMBL" id="GFR21033.1"/>
    </source>
</evidence>
<dbReference type="PANTHER" id="PTHR13318">
    <property type="entry name" value="PARTNER OF PAIRED, ISOFORM B-RELATED"/>
    <property type="match status" value="1"/>
</dbReference>
<reference evidence="2" key="1">
    <citation type="submission" date="2020-07" db="EMBL/GenBank/DDBJ databases">
        <title>Multicomponent nature underlies the extraordinary mechanical properties of spider dragline silk.</title>
        <authorList>
            <person name="Kono N."/>
            <person name="Nakamura H."/>
            <person name="Mori M."/>
            <person name="Yoshida Y."/>
            <person name="Ohtoshi R."/>
            <person name="Malay A.D."/>
            <person name="Moran D.A.P."/>
            <person name="Tomita M."/>
            <person name="Numata K."/>
            <person name="Arakawa K."/>
        </authorList>
    </citation>
    <scope>NUCLEOTIDE SEQUENCE</scope>
</reference>
<evidence type="ECO:0000259" key="1">
    <source>
        <dbReference type="PROSITE" id="PS50181"/>
    </source>
</evidence>
<dbReference type="GO" id="GO:0019005">
    <property type="term" value="C:SCF ubiquitin ligase complex"/>
    <property type="evidence" value="ECO:0007669"/>
    <property type="project" value="TreeGrafter"/>
</dbReference>
<dbReference type="AlphaFoldDB" id="A0A8X6HDY7"/>
<gene>
    <name evidence="2" type="primary">AVEN_88523_1</name>
    <name evidence="2" type="ORF">TNCT_568161</name>
</gene>
<dbReference type="OrthoDB" id="27842at2759"/>
<accession>A0A8X6HDY7</accession>
<comment type="caution">
    <text evidence="2">The sequence shown here is derived from an EMBL/GenBank/DDBJ whole genome shotgun (WGS) entry which is preliminary data.</text>
</comment>
<dbReference type="SUPFAM" id="SSF52047">
    <property type="entry name" value="RNI-like"/>
    <property type="match status" value="1"/>
</dbReference>
<dbReference type="Pfam" id="PF12937">
    <property type="entry name" value="F-box-like"/>
    <property type="match status" value="1"/>
</dbReference>
<name>A0A8X6HDY7_TRICU</name>
<dbReference type="EMBL" id="BMAO01027968">
    <property type="protein sequence ID" value="GFR21033.1"/>
    <property type="molecule type" value="Genomic_DNA"/>
</dbReference>
<dbReference type="InterPro" id="IPR001810">
    <property type="entry name" value="F-box_dom"/>
</dbReference>
<protein>
    <submittedName>
        <fullName evidence="2">F-box domain-containing protein</fullName>
    </submittedName>
</protein>
<organism evidence="2 3">
    <name type="scientific">Trichonephila clavata</name>
    <name type="common">Joro spider</name>
    <name type="synonym">Nephila clavata</name>
    <dbReference type="NCBI Taxonomy" id="2740835"/>
    <lineage>
        <taxon>Eukaryota</taxon>
        <taxon>Metazoa</taxon>
        <taxon>Ecdysozoa</taxon>
        <taxon>Arthropoda</taxon>
        <taxon>Chelicerata</taxon>
        <taxon>Arachnida</taxon>
        <taxon>Araneae</taxon>
        <taxon>Araneomorphae</taxon>
        <taxon>Entelegynae</taxon>
        <taxon>Araneoidea</taxon>
        <taxon>Nephilidae</taxon>
        <taxon>Trichonephila</taxon>
    </lineage>
</organism>
<dbReference type="InterPro" id="IPR036047">
    <property type="entry name" value="F-box-like_dom_sf"/>
</dbReference>
<dbReference type="SUPFAM" id="SSF81383">
    <property type="entry name" value="F-box domain"/>
    <property type="match status" value="1"/>
</dbReference>
<evidence type="ECO:0000313" key="3">
    <source>
        <dbReference type="Proteomes" id="UP000887116"/>
    </source>
</evidence>
<feature type="domain" description="F-box" evidence="1">
    <location>
        <begin position="2"/>
        <end position="48"/>
    </location>
</feature>
<dbReference type="Gene3D" id="3.80.10.10">
    <property type="entry name" value="Ribonuclease Inhibitor"/>
    <property type="match status" value="3"/>
</dbReference>
<sequence length="497" mass="57264">MPRDISSLPPEVLTHIFQLLNGGDRLKASQVCKKWLQIIDCHQLLCEVRIVFSGKAEEAVKLFSHMTRQFQWFSFRRVVISDSVVEFLNKYRQQFVTLSFINCEVGYSKCASEFQGKIPRCDKLKTLNIKNSEIASLFASLPNVTAFKLHMTFGLSDHVISEFNKSLSKLEKLSLISTVPCEEDVFETFYINEETMKSKPSNSVLSFTSIKQLIGKNRTTLKHINFLSLRLSEKAVVTLSKMEGLKLKSISFPYVFYSSYIKEFCENQNSLTSLDLSFLLYDTDNTVCAICKCLPNLQELIIRYKQAIDRCILEVFQLRNLVKLVISSCFNISRLSYREAVSNHKTYKLEYLDLSCAEISDDCLFKLLEHNQNIRYLNVTYTRVSNKTLNMICKKLTLLECLILESCPAISDSGLTGEFENYSDSITPTPLTNLKYLIELNFNFNSLITNHGCIKSFRFPKLERLCMERCRGLSIDNDFEMELKKQNPCLRILKVSQ</sequence>
<keyword evidence="3" id="KW-1185">Reference proteome</keyword>
<dbReference type="InterPro" id="IPR032675">
    <property type="entry name" value="LRR_dom_sf"/>
</dbReference>
<proteinExistence type="predicted"/>
<dbReference type="Proteomes" id="UP000887116">
    <property type="component" value="Unassembled WGS sequence"/>
</dbReference>
<dbReference type="SMART" id="SM00256">
    <property type="entry name" value="FBOX"/>
    <property type="match status" value="1"/>
</dbReference>
<dbReference type="PROSITE" id="PS50181">
    <property type="entry name" value="FBOX"/>
    <property type="match status" value="1"/>
</dbReference>